<evidence type="ECO:0000313" key="5">
    <source>
        <dbReference type="EMBL" id="SNT34866.1"/>
    </source>
</evidence>
<organism evidence="5 6">
    <name type="scientific">Noviherbaspirillum humi</name>
    <dbReference type="NCBI Taxonomy" id="1688639"/>
    <lineage>
        <taxon>Bacteria</taxon>
        <taxon>Pseudomonadati</taxon>
        <taxon>Pseudomonadota</taxon>
        <taxon>Betaproteobacteria</taxon>
        <taxon>Burkholderiales</taxon>
        <taxon>Oxalobacteraceae</taxon>
        <taxon>Noviherbaspirillum</taxon>
    </lineage>
</organism>
<evidence type="ECO:0000256" key="1">
    <source>
        <dbReference type="ARBA" id="ARBA00022737"/>
    </source>
</evidence>
<keyword evidence="5" id="KW-0808">Transferase</keyword>
<dbReference type="SMART" id="SM00028">
    <property type="entry name" value="TPR"/>
    <property type="match status" value="4"/>
</dbReference>
<dbReference type="SUPFAM" id="SSF53335">
    <property type="entry name" value="S-adenosyl-L-methionine-dependent methyltransferases"/>
    <property type="match status" value="1"/>
</dbReference>
<dbReference type="Gene3D" id="1.25.40.10">
    <property type="entry name" value="Tetratricopeptide repeat domain"/>
    <property type="match status" value="2"/>
</dbReference>
<dbReference type="EMBL" id="FZOT01000027">
    <property type="protein sequence ID" value="SNT34866.1"/>
    <property type="molecule type" value="Genomic_DNA"/>
</dbReference>
<dbReference type="Pfam" id="PF13432">
    <property type="entry name" value="TPR_16"/>
    <property type="match status" value="2"/>
</dbReference>
<name>A0A239LWG4_9BURK</name>
<dbReference type="PANTHER" id="PTHR44858">
    <property type="entry name" value="TETRATRICOPEPTIDE REPEAT PROTEIN 6"/>
    <property type="match status" value="1"/>
</dbReference>
<dbReference type="GO" id="GO:0008168">
    <property type="term" value="F:methyltransferase activity"/>
    <property type="evidence" value="ECO:0007669"/>
    <property type="project" value="UniProtKB-KW"/>
</dbReference>
<feature type="domain" description="Methyltransferase type 12" evidence="4">
    <location>
        <begin position="239"/>
        <end position="329"/>
    </location>
</feature>
<proteinExistence type="predicted"/>
<dbReference type="GO" id="GO:0009279">
    <property type="term" value="C:cell outer membrane"/>
    <property type="evidence" value="ECO:0007669"/>
    <property type="project" value="TreeGrafter"/>
</dbReference>
<dbReference type="InterPro" id="IPR050498">
    <property type="entry name" value="Ycf3"/>
</dbReference>
<dbReference type="SUPFAM" id="SSF48452">
    <property type="entry name" value="TPR-like"/>
    <property type="match status" value="1"/>
</dbReference>
<dbReference type="AlphaFoldDB" id="A0A239LWG4"/>
<dbReference type="InterPro" id="IPR019734">
    <property type="entry name" value="TPR_rpt"/>
</dbReference>
<evidence type="ECO:0000259" key="4">
    <source>
        <dbReference type="Pfam" id="PF08242"/>
    </source>
</evidence>
<feature type="repeat" description="TPR" evidence="3">
    <location>
        <begin position="106"/>
        <end position="139"/>
    </location>
</feature>
<dbReference type="PANTHER" id="PTHR44858:SF1">
    <property type="entry name" value="UDP-N-ACETYLGLUCOSAMINE--PEPTIDE N-ACETYLGLUCOSAMINYLTRANSFERASE SPINDLY-RELATED"/>
    <property type="match status" value="1"/>
</dbReference>
<dbReference type="InterPro" id="IPR011990">
    <property type="entry name" value="TPR-like_helical_dom_sf"/>
</dbReference>
<keyword evidence="6" id="KW-1185">Reference proteome</keyword>
<sequence length="362" mass="39510">MDNALEAARTHFLQGVQHFEAGRLEQARSDFEASLALAPGRPSVLGNLGVTLFHLQRVDDAFPLLQAATAADPGFTDAWACLGLIHEMRGQWQAAANAFASVPAKAPVRFRQGQCLMRLGRSAEALQAFDQALAMAPDFADAWSARGGLLRELMRLDEAAACFEKALACGGDPELNGYYLASVKGGAEPPLPPRRYVEALFDDYAPEFQDHVVTQLRYQGYQRLLEPLAASGRRYRRAIDLGCGTGLCAPLLRQMSDAVDGVDISQAMLEQAGRLGIYRHLAHDDIAAFLDKEKEAADLIVAADVFIYVGDLSRIFPAVRRLLTPGGCFAFTVEESKAGNDLQLQPSLRYAHSEAYIRQLAQ</sequence>
<protein>
    <submittedName>
        <fullName evidence="5">Predicted methyltransferase, contains TPR repeat</fullName>
    </submittedName>
</protein>
<dbReference type="InterPro" id="IPR029063">
    <property type="entry name" value="SAM-dependent_MTases_sf"/>
</dbReference>
<dbReference type="Gene3D" id="3.40.50.150">
    <property type="entry name" value="Vaccinia Virus protein VP39"/>
    <property type="match status" value="1"/>
</dbReference>
<accession>A0A239LWG4</accession>
<dbReference type="InterPro" id="IPR013217">
    <property type="entry name" value="Methyltransf_12"/>
</dbReference>
<evidence type="ECO:0000256" key="2">
    <source>
        <dbReference type="ARBA" id="ARBA00022803"/>
    </source>
</evidence>
<dbReference type="GO" id="GO:0032259">
    <property type="term" value="P:methylation"/>
    <property type="evidence" value="ECO:0007669"/>
    <property type="project" value="UniProtKB-KW"/>
</dbReference>
<evidence type="ECO:0000313" key="6">
    <source>
        <dbReference type="Proteomes" id="UP000198284"/>
    </source>
</evidence>
<feature type="repeat" description="TPR" evidence="3">
    <location>
        <begin position="8"/>
        <end position="41"/>
    </location>
</feature>
<dbReference type="Proteomes" id="UP000198284">
    <property type="component" value="Unassembled WGS sequence"/>
</dbReference>
<dbReference type="OrthoDB" id="9809392at2"/>
<dbReference type="Pfam" id="PF08242">
    <property type="entry name" value="Methyltransf_12"/>
    <property type="match status" value="1"/>
</dbReference>
<keyword evidence="1" id="KW-0677">Repeat</keyword>
<dbReference type="RefSeq" id="WP_089401678.1">
    <property type="nucleotide sequence ID" value="NZ_FZOT01000027.1"/>
</dbReference>
<keyword evidence="5" id="KW-0489">Methyltransferase</keyword>
<gene>
    <name evidence="5" type="ORF">SAMN06265795_12733</name>
</gene>
<dbReference type="CDD" id="cd02440">
    <property type="entry name" value="AdoMet_MTases"/>
    <property type="match status" value="1"/>
</dbReference>
<evidence type="ECO:0000256" key="3">
    <source>
        <dbReference type="PROSITE-ProRule" id="PRU00339"/>
    </source>
</evidence>
<dbReference type="GO" id="GO:0046813">
    <property type="term" value="P:receptor-mediated virion attachment to host cell"/>
    <property type="evidence" value="ECO:0007669"/>
    <property type="project" value="TreeGrafter"/>
</dbReference>
<keyword evidence="2 3" id="KW-0802">TPR repeat</keyword>
<reference evidence="5 6" key="1">
    <citation type="submission" date="2017-06" db="EMBL/GenBank/DDBJ databases">
        <authorList>
            <person name="Kim H.J."/>
            <person name="Triplett B.A."/>
        </authorList>
    </citation>
    <scope>NUCLEOTIDE SEQUENCE [LARGE SCALE GENOMIC DNA]</scope>
    <source>
        <strain evidence="5 6">U15</strain>
    </source>
</reference>
<dbReference type="PROSITE" id="PS50005">
    <property type="entry name" value="TPR"/>
    <property type="match status" value="2"/>
</dbReference>